<dbReference type="InterPro" id="IPR016024">
    <property type="entry name" value="ARM-type_fold"/>
</dbReference>
<dbReference type="OrthoDB" id="979487at2"/>
<dbReference type="EMBL" id="PYFT01000001">
    <property type="protein sequence ID" value="PSR56227.1"/>
    <property type="molecule type" value="Genomic_DNA"/>
</dbReference>
<keyword evidence="2" id="KW-1185">Reference proteome</keyword>
<evidence type="ECO:0000313" key="2">
    <source>
        <dbReference type="Proteomes" id="UP000240357"/>
    </source>
</evidence>
<proteinExistence type="predicted"/>
<name>A0A2T2YL45_9BACT</name>
<sequence length="177" mass="19977">MHPLLIQLTNPGQKYAERAKHLLEEVGDNPDKFAIFLNAMLDPSTPANTAQYAADLSEKISQRHPHLLLPHQDTLITALPRTHKPIIRWHLALILSYLPLLSDDPLAEVIDYVQNWLRTDPNKFLKVHCLQALANLAKKHNWLRQETILLVQEEMAKGGAAINAKGRVLLLQLASSK</sequence>
<evidence type="ECO:0008006" key="3">
    <source>
        <dbReference type="Google" id="ProtNLM"/>
    </source>
</evidence>
<dbReference type="AlphaFoldDB" id="A0A2T2YL45"/>
<dbReference type="Proteomes" id="UP000240357">
    <property type="component" value="Unassembled WGS sequence"/>
</dbReference>
<protein>
    <recommendedName>
        <fullName evidence="3">HEAT repeat domain-containing protein</fullName>
    </recommendedName>
</protein>
<organism evidence="1 2">
    <name type="scientific">Adhaeribacter arboris</name>
    <dbReference type="NCBI Taxonomy" id="2072846"/>
    <lineage>
        <taxon>Bacteria</taxon>
        <taxon>Pseudomonadati</taxon>
        <taxon>Bacteroidota</taxon>
        <taxon>Cytophagia</taxon>
        <taxon>Cytophagales</taxon>
        <taxon>Hymenobacteraceae</taxon>
        <taxon>Adhaeribacter</taxon>
    </lineage>
</organism>
<evidence type="ECO:0000313" key="1">
    <source>
        <dbReference type="EMBL" id="PSR56227.1"/>
    </source>
</evidence>
<comment type="caution">
    <text evidence="1">The sequence shown here is derived from an EMBL/GenBank/DDBJ whole genome shotgun (WGS) entry which is preliminary data.</text>
</comment>
<gene>
    <name evidence="1" type="ORF">AHMF7605_23340</name>
</gene>
<dbReference type="RefSeq" id="WP_106932405.1">
    <property type="nucleotide sequence ID" value="NZ_PYFT01000001.1"/>
</dbReference>
<dbReference type="SUPFAM" id="SSF48371">
    <property type="entry name" value="ARM repeat"/>
    <property type="match status" value="1"/>
</dbReference>
<accession>A0A2T2YL45</accession>
<reference evidence="1 2" key="1">
    <citation type="submission" date="2018-03" db="EMBL/GenBank/DDBJ databases">
        <title>Adhaeribacter sp. HMF7605 Genome sequencing and assembly.</title>
        <authorList>
            <person name="Kang H."/>
            <person name="Kang J."/>
            <person name="Cha I."/>
            <person name="Kim H."/>
            <person name="Joh K."/>
        </authorList>
    </citation>
    <scope>NUCLEOTIDE SEQUENCE [LARGE SCALE GENOMIC DNA]</scope>
    <source>
        <strain evidence="1 2">HMF7605</strain>
    </source>
</reference>